<sequence length="834" mass="90350">MKRQLGRTCIGVSLVALLCANSARAADDPQSPQAATAPQPQAQAAEGPYQIDEIVVTARRKFESLEDVPLSVQALTVDTIEKYNVTNLSDVQKIVPGLTMSQNINGYGAAATMRGVDFDVVASANNATVEFYLNDAPISSTIIFASLYDVAQVEVLRGPQGTLRGRASPSGSITIATHKPDLSEFGGYANLTVNTEGGFNRQGALNVPIIPDKLAVRVAAAYDDNDANSVTSLDNSAKPKSRTKSGRISIAAAPTDFLELDATYERLWSHAIDFQQVESFSQSSSTAAASPVLITAADRKSIYDAPFDVTQDNNIFTWQATAHALDQTLTYVGSWMQQNLYNFENGDSANFFDGKNVLGVNSAPVSDLTFGQRVHAQQKNASHEVRLQNEERLFGMFDYVAGFFTRTSRTPNDVARDTPLVLGYYPIAGSPYFANVGSMVHTTEVASRDRTEETSFYGNLTAYLWDNTELAGGARLIQYKDVSSLAVDGTQIPYATRDADYTHAIFNASLKQRFDENLMGYLSVGTSWRPGAFVVGDFNLAASPLEQSFISLKPETSTSYEAGLKSEWFDKKVTLNLAAYLQDFDNYPYRVGGNGVYFINTSYVSNALVQNVSQFNFAGAVPVRVYGVEAELAYRPVPNWFLAGTLNYADGRIQNGVVPCNDLNGDGVPDTNLTAAPTLAQLRAVVGANNLSSCKVNYRSSSSSPWSGTLQSEYSQSLGNNVQGFVRGLLSWKGESQNDPTNSYDDLGSYALLDLYFGVRAPDSAWELSLFAKNLTGVEKVLTRSNGQLSTAYQVVNVSNLTSTAAAANGSYTGITTTVPRVFGFSLRYSFGSR</sequence>
<evidence type="ECO:0000256" key="5">
    <source>
        <dbReference type="ARBA" id="ARBA00022692"/>
    </source>
</evidence>
<feature type="domain" description="TonB-dependent receptor plug" evidence="15">
    <location>
        <begin position="65"/>
        <end position="171"/>
    </location>
</feature>
<keyword evidence="8 12" id="KW-0798">TonB box</keyword>
<dbReference type="Proteomes" id="UP000539175">
    <property type="component" value="Unassembled WGS sequence"/>
</dbReference>
<evidence type="ECO:0000259" key="14">
    <source>
        <dbReference type="Pfam" id="PF00593"/>
    </source>
</evidence>
<keyword evidence="2 11" id="KW-0813">Transport</keyword>
<protein>
    <submittedName>
        <fullName evidence="16">Iron complex outermembrane receptor protein</fullName>
    </submittedName>
</protein>
<evidence type="ECO:0000256" key="8">
    <source>
        <dbReference type="ARBA" id="ARBA00023077"/>
    </source>
</evidence>
<dbReference type="GO" id="GO:0009279">
    <property type="term" value="C:cell outer membrane"/>
    <property type="evidence" value="ECO:0007669"/>
    <property type="project" value="UniProtKB-SubCell"/>
</dbReference>
<dbReference type="PANTHER" id="PTHR32552">
    <property type="entry name" value="FERRICHROME IRON RECEPTOR-RELATED"/>
    <property type="match status" value="1"/>
</dbReference>
<keyword evidence="10 11" id="KW-0998">Cell outer membrane</keyword>
<keyword evidence="9 11" id="KW-0472">Membrane</keyword>
<dbReference type="InterPro" id="IPR012910">
    <property type="entry name" value="Plug_dom"/>
</dbReference>
<accession>A0A7X0B028</accession>
<proteinExistence type="inferred from homology"/>
<dbReference type="Gene3D" id="2.40.170.20">
    <property type="entry name" value="TonB-dependent receptor, beta-barrel domain"/>
    <property type="match status" value="1"/>
</dbReference>
<evidence type="ECO:0000256" key="1">
    <source>
        <dbReference type="ARBA" id="ARBA00004571"/>
    </source>
</evidence>
<feature type="chain" id="PRO_5031519175" evidence="13">
    <location>
        <begin position="26"/>
        <end position="834"/>
    </location>
</feature>
<evidence type="ECO:0000256" key="3">
    <source>
        <dbReference type="ARBA" id="ARBA00022452"/>
    </source>
</evidence>
<comment type="similarity">
    <text evidence="11 12">Belongs to the TonB-dependent receptor family.</text>
</comment>
<evidence type="ECO:0000256" key="9">
    <source>
        <dbReference type="ARBA" id="ARBA00023136"/>
    </source>
</evidence>
<evidence type="ECO:0000256" key="2">
    <source>
        <dbReference type="ARBA" id="ARBA00022448"/>
    </source>
</evidence>
<evidence type="ECO:0000256" key="7">
    <source>
        <dbReference type="ARBA" id="ARBA00023065"/>
    </source>
</evidence>
<dbReference type="EMBL" id="JACIIZ010000011">
    <property type="protein sequence ID" value="MBB6253297.1"/>
    <property type="molecule type" value="Genomic_DNA"/>
</dbReference>
<keyword evidence="3 11" id="KW-1134">Transmembrane beta strand</keyword>
<dbReference type="PANTHER" id="PTHR32552:SF81">
    <property type="entry name" value="TONB-DEPENDENT OUTER MEMBRANE RECEPTOR"/>
    <property type="match status" value="1"/>
</dbReference>
<evidence type="ECO:0000256" key="12">
    <source>
        <dbReference type="RuleBase" id="RU003357"/>
    </source>
</evidence>
<dbReference type="AlphaFoldDB" id="A0A7X0B028"/>
<keyword evidence="4" id="KW-0410">Iron transport</keyword>
<keyword evidence="17" id="KW-1185">Reference proteome</keyword>
<dbReference type="Pfam" id="PF00593">
    <property type="entry name" value="TonB_dep_Rec_b-barrel"/>
    <property type="match status" value="1"/>
</dbReference>
<comment type="subcellular location">
    <subcellularLocation>
        <location evidence="1 11">Cell outer membrane</location>
        <topology evidence="1 11">Multi-pass membrane protein</topology>
    </subcellularLocation>
</comment>
<evidence type="ECO:0000313" key="16">
    <source>
        <dbReference type="EMBL" id="MBB6253297.1"/>
    </source>
</evidence>
<evidence type="ECO:0000256" key="11">
    <source>
        <dbReference type="PROSITE-ProRule" id="PRU01360"/>
    </source>
</evidence>
<evidence type="ECO:0000256" key="10">
    <source>
        <dbReference type="ARBA" id="ARBA00023237"/>
    </source>
</evidence>
<evidence type="ECO:0000256" key="6">
    <source>
        <dbReference type="ARBA" id="ARBA00023004"/>
    </source>
</evidence>
<dbReference type="PROSITE" id="PS52016">
    <property type="entry name" value="TONB_DEPENDENT_REC_3"/>
    <property type="match status" value="1"/>
</dbReference>
<dbReference type="GO" id="GO:0006826">
    <property type="term" value="P:iron ion transport"/>
    <property type="evidence" value="ECO:0007669"/>
    <property type="project" value="UniProtKB-KW"/>
</dbReference>
<comment type="caution">
    <text evidence="16">The sequence shown here is derived from an EMBL/GenBank/DDBJ whole genome shotgun (WGS) entry which is preliminary data.</text>
</comment>
<evidence type="ECO:0000313" key="17">
    <source>
        <dbReference type="Proteomes" id="UP000539175"/>
    </source>
</evidence>
<evidence type="ECO:0000256" key="4">
    <source>
        <dbReference type="ARBA" id="ARBA00022496"/>
    </source>
</evidence>
<dbReference type="Pfam" id="PF07715">
    <property type="entry name" value="Plug"/>
    <property type="match status" value="1"/>
</dbReference>
<keyword evidence="16" id="KW-0675">Receptor</keyword>
<gene>
    <name evidence="16" type="ORF">FHS74_003866</name>
</gene>
<reference evidence="16 17" key="1">
    <citation type="submission" date="2020-08" db="EMBL/GenBank/DDBJ databases">
        <title>Genomic Encyclopedia of Type Strains, Phase IV (KMG-IV): sequencing the most valuable type-strain genomes for metagenomic binning, comparative biology and taxonomic classification.</title>
        <authorList>
            <person name="Goeker M."/>
        </authorList>
    </citation>
    <scope>NUCLEOTIDE SEQUENCE [LARGE SCALE GENOMIC DNA]</scope>
    <source>
        <strain evidence="16 17">DSM 22198</strain>
    </source>
</reference>
<keyword evidence="7" id="KW-0406">Ion transport</keyword>
<organism evidence="16 17">
    <name type="scientific">Nitrospirillum iridis</name>
    <dbReference type="NCBI Taxonomy" id="765888"/>
    <lineage>
        <taxon>Bacteria</taxon>
        <taxon>Pseudomonadati</taxon>
        <taxon>Pseudomonadota</taxon>
        <taxon>Alphaproteobacteria</taxon>
        <taxon>Rhodospirillales</taxon>
        <taxon>Azospirillaceae</taxon>
        <taxon>Nitrospirillum</taxon>
    </lineage>
</organism>
<feature type="signal peptide" evidence="13">
    <location>
        <begin position="1"/>
        <end position="25"/>
    </location>
</feature>
<dbReference type="InterPro" id="IPR039426">
    <property type="entry name" value="TonB-dep_rcpt-like"/>
</dbReference>
<dbReference type="SUPFAM" id="SSF56935">
    <property type="entry name" value="Porins"/>
    <property type="match status" value="1"/>
</dbReference>
<dbReference type="InterPro" id="IPR036942">
    <property type="entry name" value="Beta-barrel_TonB_sf"/>
</dbReference>
<feature type="domain" description="TonB-dependent receptor-like beta-barrel" evidence="14">
    <location>
        <begin position="310"/>
        <end position="775"/>
    </location>
</feature>
<evidence type="ECO:0000256" key="13">
    <source>
        <dbReference type="SAM" id="SignalP"/>
    </source>
</evidence>
<dbReference type="RefSeq" id="WP_184803606.1">
    <property type="nucleotide sequence ID" value="NZ_JACIIZ010000011.1"/>
</dbReference>
<keyword evidence="5 11" id="KW-0812">Transmembrane</keyword>
<keyword evidence="6" id="KW-0408">Iron</keyword>
<dbReference type="InterPro" id="IPR000531">
    <property type="entry name" value="Beta-barrel_TonB"/>
</dbReference>
<name>A0A7X0B028_9PROT</name>
<keyword evidence="13" id="KW-0732">Signal</keyword>
<evidence type="ECO:0000259" key="15">
    <source>
        <dbReference type="Pfam" id="PF07715"/>
    </source>
</evidence>